<keyword evidence="3" id="KW-1185">Reference proteome</keyword>
<proteinExistence type="predicted"/>
<gene>
    <name evidence="2" type="ORF">HNR72_000769</name>
</gene>
<comment type="caution">
    <text evidence="2">The sequence shown here is derived from an EMBL/GenBank/DDBJ whole genome shotgun (WGS) entry which is preliminary data.</text>
</comment>
<dbReference type="GeneID" id="93837146"/>
<organism evidence="2 3">
    <name type="scientific">Streptomyces collinus</name>
    <dbReference type="NCBI Taxonomy" id="42684"/>
    <lineage>
        <taxon>Bacteria</taxon>
        <taxon>Bacillati</taxon>
        <taxon>Actinomycetota</taxon>
        <taxon>Actinomycetes</taxon>
        <taxon>Kitasatosporales</taxon>
        <taxon>Streptomycetaceae</taxon>
        <taxon>Streptomyces</taxon>
    </lineage>
</organism>
<protein>
    <recommendedName>
        <fullName evidence="4">Transposase IS4 family protein</fullName>
    </recommendedName>
</protein>
<accession>A0AA89TE42</accession>
<dbReference type="RefSeq" id="WP_311240914.1">
    <property type="nucleotide sequence ID" value="NZ_BAABFE010000004.1"/>
</dbReference>
<evidence type="ECO:0000313" key="2">
    <source>
        <dbReference type="EMBL" id="MBB5809741.1"/>
    </source>
</evidence>
<reference evidence="2 3" key="1">
    <citation type="submission" date="2020-08" db="EMBL/GenBank/DDBJ databases">
        <title>Sequencing the genomes of 1000 actinobacteria strains.</title>
        <authorList>
            <person name="Klenk H.-P."/>
        </authorList>
    </citation>
    <scope>NUCLEOTIDE SEQUENCE [LARGE SCALE GENOMIC DNA]</scope>
    <source>
        <strain evidence="2 3">DSM 40129</strain>
    </source>
</reference>
<evidence type="ECO:0000256" key="1">
    <source>
        <dbReference type="SAM" id="MobiDB-lite"/>
    </source>
</evidence>
<feature type="region of interest" description="Disordered" evidence="1">
    <location>
        <begin position="62"/>
        <end position="85"/>
    </location>
</feature>
<dbReference type="AlphaFoldDB" id="A0AA89TE42"/>
<name>A0AA89TE42_STRCU</name>
<dbReference type="Proteomes" id="UP000579531">
    <property type="component" value="Unassembled WGS sequence"/>
</dbReference>
<dbReference type="EMBL" id="JACHLX010000001">
    <property type="protein sequence ID" value="MBB5809741.1"/>
    <property type="molecule type" value="Genomic_DNA"/>
</dbReference>
<evidence type="ECO:0000313" key="3">
    <source>
        <dbReference type="Proteomes" id="UP000579531"/>
    </source>
</evidence>
<sequence>MTSGFSTWPTARRLRLQRARWVLEVLGLLAARAPRLDRALKKIARRGGAVVLLDGTLVRTRRRTGADNRKNAAGNTGPMACSSSH</sequence>
<evidence type="ECO:0008006" key="4">
    <source>
        <dbReference type="Google" id="ProtNLM"/>
    </source>
</evidence>